<dbReference type="Gene3D" id="3.40.50.1820">
    <property type="entry name" value="alpha/beta hydrolase"/>
    <property type="match status" value="1"/>
</dbReference>
<reference evidence="1 2" key="1">
    <citation type="journal article" date="2017" name="Nat. Commun.">
        <title>Genome assembly with in vitro proximity ligation data and whole-genome triplication in lettuce.</title>
        <authorList>
            <person name="Reyes-Chin-Wo S."/>
            <person name="Wang Z."/>
            <person name="Yang X."/>
            <person name="Kozik A."/>
            <person name="Arikit S."/>
            <person name="Song C."/>
            <person name="Xia L."/>
            <person name="Froenicke L."/>
            <person name="Lavelle D.O."/>
            <person name="Truco M.J."/>
            <person name="Xia R."/>
            <person name="Zhu S."/>
            <person name="Xu C."/>
            <person name="Xu H."/>
            <person name="Xu X."/>
            <person name="Cox K."/>
            <person name="Korf I."/>
            <person name="Meyers B.C."/>
            <person name="Michelmore R.W."/>
        </authorList>
    </citation>
    <scope>NUCLEOTIDE SEQUENCE [LARGE SCALE GENOMIC DNA]</scope>
    <source>
        <strain evidence="2">cv. Salinas</strain>
        <tissue evidence="1">Seedlings</tissue>
    </source>
</reference>
<comment type="caution">
    <text evidence="1">The sequence shown here is derived from an EMBL/GenBank/DDBJ whole genome shotgun (WGS) entry which is preliminary data.</text>
</comment>
<protein>
    <submittedName>
        <fullName evidence="1">Uncharacterized protein</fullName>
    </submittedName>
</protein>
<name>A0A9R1XR35_LACSA</name>
<evidence type="ECO:0000313" key="1">
    <source>
        <dbReference type="EMBL" id="KAJ0222324.1"/>
    </source>
</evidence>
<keyword evidence="2" id="KW-1185">Reference proteome</keyword>
<dbReference type="Proteomes" id="UP000235145">
    <property type="component" value="Unassembled WGS sequence"/>
</dbReference>
<evidence type="ECO:0000313" key="2">
    <source>
        <dbReference type="Proteomes" id="UP000235145"/>
    </source>
</evidence>
<dbReference type="EMBL" id="NBSK02000002">
    <property type="protein sequence ID" value="KAJ0222324.1"/>
    <property type="molecule type" value="Genomic_DNA"/>
</dbReference>
<dbReference type="InterPro" id="IPR029058">
    <property type="entry name" value="AB_hydrolase_fold"/>
</dbReference>
<gene>
    <name evidence="1" type="ORF">LSAT_V11C200078030</name>
</gene>
<proteinExistence type="predicted"/>
<organism evidence="1 2">
    <name type="scientific">Lactuca sativa</name>
    <name type="common">Garden lettuce</name>
    <dbReference type="NCBI Taxonomy" id="4236"/>
    <lineage>
        <taxon>Eukaryota</taxon>
        <taxon>Viridiplantae</taxon>
        <taxon>Streptophyta</taxon>
        <taxon>Embryophyta</taxon>
        <taxon>Tracheophyta</taxon>
        <taxon>Spermatophyta</taxon>
        <taxon>Magnoliopsida</taxon>
        <taxon>eudicotyledons</taxon>
        <taxon>Gunneridae</taxon>
        <taxon>Pentapetalae</taxon>
        <taxon>asterids</taxon>
        <taxon>campanulids</taxon>
        <taxon>Asterales</taxon>
        <taxon>Asteraceae</taxon>
        <taxon>Cichorioideae</taxon>
        <taxon>Cichorieae</taxon>
        <taxon>Lactucinae</taxon>
        <taxon>Lactuca</taxon>
    </lineage>
</organism>
<accession>A0A9R1XR35</accession>
<sequence>MKYVVSKIIFTNGSQDLWRRASKQVSSESSNAINPSYIISCHNCGHGSDLRGCPQFPSAPEGSSKSCSSPDAVEKVRHEMIQQIDLWLAECHAIGKSSI</sequence>
<dbReference type="AlphaFoldDB" id="A0A9R1XR35"/>